<dbReference type="AlphaFoldDB" id="A0A6G1EQE9"/>
<protein>
    <submittedName>
        <fullName evidence="1">Uncharacterized protein</fullName>
    </submittedName>
</protein>
<sequence>MDGKVLTIVSNYSSDHQHTGVMGLFYILVAEQEQPAPKPALCFSFPVPCELNKISPWVLAFMADQQSLNVEVKDEL</sequence>
<keyword evidence="2" id="KW-1185">Reference proteome</keyword>
<evidence type="ECO:0000313" key="2">
    <source>
        <dbReference type="Proteomes" id="UP000479710"/>
    </source>
</evidence>
<organism evidence="1 2">
    <name type="scientific">Oryza meyeriana var. granulata</name>
    <dbReference type="NCBI Taxonomy" id="110450"/>
    <lineage>
        <taxon>Eukaryota</taxon>
        <taxon>Viridiplantae</taxon>
        <taxon>Streptophyta</taxon>
        <taxon>Embryophyta</taxon>
        <taxon>Tracheophyta</taxon>
        <taxon>Spermatophyta</taxon>
        <taxon>Magnoliopsida</taxon>
        <taxon>Liliopsida</taxon>
        <taxon>Poales</taxon>
        <taxon>Poaceae</taxon>
        <taxon>BOP clade</taxon>
        <taxon>Oryzoideae</taxon>
        <taxon>Oryzeae</taxon>
        <taxon>Oryzinae</taxon>
        <taxon>Oryza</taxon>
        <taxon>Oryza meyeriana</taxon>
    </lineage>
</organism>
<accession>A0A6G1EQE9</accession>
<reference evidence="1 2" key="1">
    <citation type="submission" date="2019-11" db="EMBL/GenBank/DDBJ databases">
        <title>Whole genome sequence of Oryza granulata.</title>
        <authorList>
            <person name="Li W."/>
        </authorList>
    </citation>
    <scope>NUCLEOTIDE SEQUENCE [LARGE SCALE GENOMIC DNA]</scope>
    <source>
        <strain evidence="2">cv. Menghai</strain>
        <tissue evidence="1">Leaf</tissue>
    </source>
</reference>
<dbReference type="Proteomes" id="UP000479710">
    <property type="component" value="Unassembled WGS sequence"/>
</dbReference>
<name>A0A6G1EQE9_9ORYZ</name>
<dbReference type="InterPro" id="IPR011692">
    <property type="entry name" value="Stress_up-reg_Nod19"/>
</dbReference>
<evidence type="ECO:0000313" key="1">
    <source>
        <dbReference type="EMBL" id="KAF0926854.1"/>
    </source>
</evidence>
<dbReference type="EMBL" id="SPHZ02000003">
    <property type="protein sequence ID" value="KAF0926854.1"/>
    <property type="molecule type" value="Genomic_DNA"/>
</dbReference>
<comment type="caution">
    <text evidence="1">The sequence shown here is derived from an EMBL/GenBank/DDBJ whole genome shotgun (WGS) entry which is preliminary data.</text>
</comment>
<dbReference type="Pfam" id="PF07712">
    <property type="entry name" value="SURNod19"/>
    <property type="match status" value="1"/>
</dbReference>
<proteinExistence type="predicted"/>
<gene>
    <name evidence="1" type="ORF">E2562_027668</name>
</gene>